<comment type="subunit">
    <text evidence="7">Component of the eukaryotic translation initiation factor 3 (eIF-3) complex.</text>
</comment>
<evidence type="ECO:0000256" key="1">
    <source>
        <dbReference type="ARBA" id="ARBA00022490"/>
    </source>
</evidence>
<dbReference type="OrthoDB" id="24966at2759"/>
<dbReference type="AlphaFoldDB" id="A0A9W8BAS4"/>
<comment type="function">
    <text evidence="7">Component of the eukaryotic translation initiation factor 3 (eIF-3) complex, which is involved in protein synthesis of a specialized repertoire of mRNAs and, together with other initiation factors, stimulates binding of mRNA and methionyl-tRNAi to the 40S ribosome. The eIF-3 complex specifically targets and initiates translation of a subset of mRNAs involved in cell proliferation.</text>
</comment>
<organism evidence="9 10">
    <name type="scientific">Dimargaris verticillata</name>
    <dbReference type="NCBI Taxonomy" id="2761393"/>
    <lineage>
        <taxon>Eukaryota</taxon>
        <taxon>Fungi</taxon>
        <taxon>Fungi incertae sedis</taxon>
        <taxon>Zoopagomycota</taxon>
        <taxon>Kickxellomycotina</taxon>
        <taxon>Dimargaritomycetes</taxon>
        <taxon>Dimargaritales</taxon>
        <taxon>Dimargaritaceae</taxon>
        <taxon>Dimargaris</taxon>
    </lineage>
</organism>
<dbReference type="InterPro" id="IPR015943">
    <property type="entry name" value="WD40/YVTN_repeat-like_dom_sf"/>
</dbReference>
<dbReference type="PROSITE" id="PS50082">
    <property type="entry name" value="WD_REPEATS_2"/>
    <property type="match status" value="4"/>
</dbReference>
<dbReference type="GO" id="GO:0003743">
    <property type="term" value="F:translation initiation factor activity"/>
    <property type="evidence" value="ECO:0007669"/>
    <property type="project" value="UniProtKB-UniRule"/>
</dbReference>
<sequence>MRPTLLKGHERALTQIKYNREGDLLFSVAKDNIVSVWFSHNGERLGTYQGHQGTIWSVDVNSDSTLMVTGSADDSARLWSVRDGRLLHTWTTETAVKRVQFSEDDKFVLMVLERRRNYNGSIKVYAIDSDTPEDQSDEPISVIEPQDSKVSVAGWGYLNKYIVAGHEDGTVSLFDWNTGDVINAVQDHEGLLTDLQFSMDRTYFITSSKDKTSRIYDANTLECLKEYVTDTPLNSAAIVPALQEFVVMGGGQEAMQVTTTSQRQGKFECRFFHKIYQEEVGRVRGHFGPINTIAFHPDGKSFSSGGEDGYIRLHVLDPDYFEFKFE</sequence>
<comment type="caution">
    <text evidence="9">The sequence shown here is derived from an EMBL/GenBank/DDBJ whole genome shotgun (WGS) entry which is preliminary data.</text>
</comment>
<evidence type="ECO:0000256" key="6">
    <source>
        <dbReference type="ARBA" id="ARBA00038394"/>
    </source>
</evidence>
<dbReference type="GO" id="GO:0033290">
    <property type="term" value="C:eukaryotic 48S preinitiation complex"/>
    <property type="evidence" value="ECO:0007669"/>
    <property type="project" value="UniProtKB-UniRule"/>
</dbReference>
<evidence type="ECO:0000313" key="10">
    <source>
        <dbReference type="Proteomes" id="UP001151582"/>
    </source>
</evidence>
<comment type="similarity">
    <text evidence="6">Belongs to the WD repeat STRAP family.</text>
</comment>
<dbReference type="EMBL" id="JANBQB010000092">
    <property type="protein sequence ID" value="KAJ1982383.1"/>
    <property type="molecule type" value="Genomic_DNA"/>
</dbReference>
<dbReference type="Gene3D" id="2.130.10.10">
    <property type="entry name" value="YVTN repeat-like/Quinoprotein amine dehydrogenase"/>
    <property type="match status" value="1"/>
</dbReference>
<dbReference type="SMART" id="SM00320">
    <property type="entry name" value="WD40"/>
    <property type="match status" value="5"/>
</dbReference>
<dbReference type="GO" id="GO:0016282">
    <property type="term" value="C:eukaryotic 43S preinitiation complex"/>
    <property type="evidence" value="ECO:0007669"/>
    <property type="project" value="UniProtKB-UniRule"/>
</dbReference>
<gene>
    <name evidence="7 9" type="primary">TIF34</name>
    <name evidence="9" type="ORF">H4R34_001731</name>
</gene>
<dbReference type="GO" id="GO:0001732">
    <property type="term" value="P:formation of cytoplasmic translation initiation complex"/>
    <property type="evidence" value="ECO:0007669"/>
    <property type="project" value="UniProtKB-UniRule"/>
</dbReference>
<dbReference type="InterPro" id="IPR001680">
    <property type="entry name" value="WD40_rpt"/>
</dbReference>
<evidence type="ECO:0000256" key="8">
    <source>
        <dbReference type="PROSITE-ProRule" id="PRU00221"/>
    </source>
</evidence>
<dbReference type="InterPro" id="IPR036322">
    <property type="entry name" value="WD40_repeat_dom_sf"/>
</dbReference>
<proteinExistence type="inferred from homology"/>
<dbReference type="GO" id="GO:0071541">
    <property type="term" value="C:eukaryotic translation initiation factor 3 complex, eIF3m"/>
    <property type="evidence" value="ECO:0007669"/>
    <property type="project" value="TreeGrafter"/>
</dbReference>
<dbReference type="Proteomes" id="UP001151582">
    <property type="component" value="Unassembled WGS sequence"/>
</dbReference>
<dbReference type="HAMAP" id="MF_03008">
    <property type="entry name" value="eIF3i"/>
    <property type="match status" value="1"/>
</dbReference>
<evidence type="ECO:0000256" key="2">
    <source>
        <dbReference type="ARBA" id="ARBA00022540"/>
    </source>
</evidence>
<keyword evidence="5 7" id="KW-0648">Protein biosynthesis</keyword>
<evidence type="ECO:0000256" key="3">
    <source>
        <dbReference type="ARBA" id="ARBA00022574"/>
    </source>
</evidence>
<protein>
    <recommendedName>
        <fullName evidence="7">Eukaryotic translation initiation factor 3 subunit I</fullName>
        <shortName evidence="7">eIF3i</shortName>
    </recommendedName>
    <alternativeName>
        <fullName evidence="7">Eukaryotic translation initiation factor 3 39 kDa subunit homolog</fullName>
        <shortName evidence="7">eIF-3 39 kDa subunit homolog</shortName>
    </alternativeName>
</protein>
<evidence type="ECO:0000313" key="9">
    <source>
        <dbReference type="EMBL" id="KAJ1982383.1"/>
    </source>
</evidence>
<comment type="similarity">
    <text evidence="7">Belongs to the eIF-3 subunit I family.</text>
</comment>
<dbReference type="PANTHER" id="PTHR19877:SF1">
    <property type="entry name" value="EUKARYOTIC TRANSLATION INITIATION FACTOR 3 SUBUNIT I"/>
    <property type="match status" value="1"/>
</dbReference>
<dbReference type="GO" id="GO:0003723">
    <property type="term" value="F:RNA binding"/>
    <property type="evidence" value="ECO:0007669"/>
    <property type="project" value="TreeGrafter"/>
</dbReference>
<dbReference type="PANTHER" id="PTHR19877">
    <property type="entry name" value="EUKARYOTIC TRANSLATION INITIATION FACTOR 3 SUBUNIT I"/>
    <property type="match status" value="1"/>
</dbReference>
<reference evidence="9" key="1">
    <citation type="submission" date="2022-07" db="EMBL/GenBank/DDBJ databases">
        <title>Phylogenomic reconstructions and comparative analyses of Kickxellomycotina fungi.</title>
        <authorList>
            <person name="Reynolds N.K."/>
            <person name="Stajich J.E."/>
            <person name="Barry K."/>
            <person name="Grigoriev I.V."/>
            <person name="Crous P."/>
            <person name="Smith M.E."/>
        </authorList>
    </citation>
    <scope>NUCLEOTIDE SEQUENCE</scope>
    <source>
        <strain evidence="9">RSA 567</strain>
    </source>
</reference>
<feature type="repeat" description="WD" evidence="8">
    <location>
        <begin position="185"/>
        <end position="226"/>
    </location>
</feature>
<feature type="repeat" description="WD" evidence="8">
    <location>
        <begin position="283"/>
        <end position="313"/>
    </location>
</feature>
<evidence type="ECO:0000256" key="4">
    <source>
        <dbReference type="ARBA" id="ARBA00022737"/>
    </source>
</evidence>
<accession>A0A9W8BAS4</accession>
<keyword evidence="2 7" id="KW-0396">Initiation factor</keyword>
<keyword evidence="1 7" id="KW-0963">Cytoplasm</keyword>
<comment type="subcellular location">
    <subcellularLocation>
        <location evidence="7">Cytoplasm</location>
    </subcellularLocation>
</comment>
<keyword evidence="10" id="KW-1185">Reference proteome</keyword>
<keyword evidence="3 8" id="KW-0853">WD repeat</keyword>
<feature type="repeat" description="WD" evidence="8">
    <location>
        <begin position="6"/>
        <end position="47"/>
    </location>
</feature>
<keyword evidence="4" id="KW-0677">Repeat</keyword>
<dbReference type="FunFam" id="2.130.10.10:FF:000127">
    <property type="entry name" value="Eukaryotic translation initiation factor 3 subunit I"/>
    <property type="match status" value="1"/>
</dbReference>
<dbReference type="PROSITE" id="PS50294">
    <property type="entry name" value="WD_REPEATS_REGION"/>
    <property type="match status" value="3"/>
</dbReference>
<feature type="repeat" description="WD" evidence="8">
    <location>
        <begin position="48"/>
        <end position="89"/>
    </location>
</feature>
<name>A0A9W8BAS4_9FUNG</name>
<dbReference type="SUPFAM" id="SSF50978">
    <property type="entry name" value="WD40 repeat-like"/>
    <property type="match status" value="1"/>
</dbReference>
<dbReference type="Pfam" id="PF24805">
    <property type="entry name" value="EIF3I"/>
    <property type="match status" value="1"/>
</dbReference>
<evidence type="ECO:0000256" key="7">
    <source>
        <dbReference type="HAMAP-Rule" id="MF_03008"/>
    </source>
</evidence>
<evidence type="ECO:0000256" key="5">
    <source>
        <dbReference type="ARBA" id="ARBA00022917"/>
    </source>
</evidence>
<dbReference type="InterPro" id="IPR027525">
    <property type="entry name" value="eIF3i"/>
</dbReference>